<dbReference type="STRING" id="1108044.GOOTI_152_00360"/>
<dbReference type="Proteomes" id="UP000005038">
    <property type="component" value="Unassembled WGS sequence"/>
</dbReference>
<name>H5TP79_GORO1</name>
<proteinExistence type="predicted"/>
<organism evidence="1 2">
    <name type="scientific">Gordonia otitidis (strain DSM 44809 / CCUG 52243 / JCM 12355 / NBRC 100426 / IFM 10032)</name>
    <dbReference type="NCBI Taxonomy" id="1108044"/>
    <lineage>
        <taxon>Bacteria</taxon>
        <taxon>Bacillati</taxon>
        <taxon>Actinomycetota</taxon>
        <taxon>Actinomycetes</taxon>
        <taxon>Mycobacteriales</taxon>
        <taxon>Gordoniaceae</taxon>
        <taxon>Gordonia</taxon>
    </lineage>
</organism>
<accession>H5TP79</accession>
<reference evidence="1" key="1">
    <citation type="submission" date="2012-02" db="EMBL/GenBank/DDBJ databases">
        <title>Whole genome shotgun sequence of Gordonia otitidis NBRC 100426.</title>
        <authorList>
            <person name="Yoshida I."/>
            <person name="Hosoyama A."/>
            <person name="Tsuchikane K."/>
            <person name="Katsumata H."/>
            <person name="Yamazaki S."/>
            <person name="Fujita N."/>
        </authorList>
    </citation>
    <scope>NUCLEOTIDE SEQUENCE [LARGE SCALE GENOMIC DNA]</scope>
    <source>
        <strain evidence="1">NBRC 100426</strain>
    </source>
</reference>
<evidence type="ECO:0000313" key="1">
    <source>
        <dbReference type="EMBL" id="GAB35287.1"/>
    </source>
</evidence>
<dbReference type="RefSeq" id="WP_007239510.1">
    <property type="nucleotide sequence ID" value="NZ_BAFB01000152.1"/>
</dbReference>
<keyword evidence="2" id="KW-1185">Reference proteome</keyword>
<comment type="caution">
    <text evidence="1">The sequence shown here is derived from an EMBL/GenBank/DDBJ whole genome shotgun (WGS) entry which is preliminary data.</text>
</comment>
<dbReference type="AlphaFoldDB" id="H5TP79"/>
<protein>
    <submittedName>
        <fullName evidence="1">Uncharacterized protein</fullName>
    </submittedName>
</protein>
<gene>
    <name evidence="1" type="ORF">GOOTI_152_00360</name>
</gene>
<dbReference type="OrthoDB" id="4379926at2"/>
<sequence length="85" mass="8832">MTIADQIDALARAATESIVGASREFSATQTDLASACAEHRSRPGSPSTLAREQLVIDADEADALPRVLLPADMAEASPHSPAEST</sequence>
<dbReference type="EMBL" id="BAFB01000152">
    <property type="protein sequence ID" value="GAB35287.1"/>
    <property type="molecule type" value="Genomic_DNA"/>
</dbReference>
<evidence type="ECO:0000313" key="2">
    <source>
        <dbReference type="Proteomes" id="UP000005038"/>
    </source>
</evidence>